<evidence type="ECO:0000313" key="3">
    <source>
        <dbReference type="EMBL" id="GLR46649.1"/>
    </source>
</evidence>
<name>A0ABQ5Z1K6_9SPHN</name>
<comment type="caution">
    <text evidence="3">The sequence shown here is derived from an EMBL/GenBank/DDBJ whole genome shotgun (WGS) entry which is preliminary data.</text>
</comment>
<dbReference type="GO" id="GO:0006508">
    <property type="term" value="P:proteolysis"/>
    <property type="evidence" value="ECO:0007669"/>
    <property type="project" value="UniProtKB-KW"/>
</dbReference>
<dbReference type="Pfam" id="PF02517">
    <property type="entry name" value="Rce1-like"/>
    <property type="match status" value="1"/>
</dbReference>
<keyword evidence="3" id="KW-0378">Hydrolase</keyword>
<dbReference type="PANTHER" id="PTHR39430:SF1">
    <property type="entry name" value="PROTEASE"/>
    <property type="match status" value="1"/>
</dbReference>
<reference evidence="4" key="1">
    <citation type="journal article" date="2019" name="Int. J. Syst. Evol. Microbiol.">
        <title>The Global Catalogue of Microorganisms (GCM) 10K type strain sequencing project: providing services to taxonomists for standard genome sequencing and annotation.</title>
        <authorList>
            <consortium name="The Broad Institute Genomics Platform"/>
            <consortium name="The Broad Institute Genome Sequencing Center for Infectious Disease"/>
            <person name="Wu L."/>
            <person name="Ma J."/>
        </authorList>
    </citation>
    <scope>NUCLEOTIDE SEQUENCE [LARGE SCALE GENOMIC DNA]</scope>
    <source>
        <strain evidence="4">NBRC 102146</strain>
    </source>
</reference>
<feature type="transmembrane region" description="Helical" evidence="1">
    <location>
        <begin position="252"/>
        <end position="275"/>
    </location>
</feature>
<gene>
    <name evidence="3" type="ORF">GCM10007925_03600</name>
</gene>
<dbReference type="PANTHER" id="PTHR39430">
    <property type="entry name" value="MEMBRANE-ASSOCIATED PROTEASE-RELATED"/>
    <property type="match status" value="1"/>
</dbReference>
<accession>A0ABQ5Z1K6</accession>
<organism evidence="3 4">
    <name type="scientific">Sphingomonas astaxanthinifaciens DSM 22298</name>
    <dbReference type="NCBI Taxonomy" id="1123267"/>
    <lineage>
        <taxon>Bacteria</taxon>
        <taxon>Pseudomonadati</taxon>
        <taxon>Pseudomonadota</taxon>
        <taxon>Alphaproteobacteria</taxon>
        <taxon>Sphingomonadales</taxon>
        <taxon>Sphingomonadaceae</taxon>
        <taxon>Sphingomonas</taxon>
    </lineage>
</organism>
<keyword evidence="1" id="KW-1133">Transmembrane helix</keyword>
<proteinExistence type="predicted"/>
<dbReference type="EMBL" id="BSOO01000003">
    <property type="protein sequence ID" value="GLR46649.1"/>
    <property type="molecule type" value="Genomic_DNA"/>
</dbReference>
<keyword evidence="4" id="KW-1185">Reference proteome</keyword>
<feature type="transmembrane region" description="Helical" evidence="1">
    <location>
        <begin position="182"/>
        <end position="202"/>
    </location>
</feature>
<protein>
    <submittedName>
        <fullName evidence="3">CAAX amino protease</fullName>
    </submittedName>
</protein>
<keyword evidence="1" id="KW-0472">Membrane</keyword>
<dbReference type="GO" id="GO:0008233">
    <property type="term" value="F:peptidase activity"/>
    <property type="evidence" value="ECO:0007669"/>
    <property type="project" value="UniProtKB-KW"/>
</dbReference>
<feature type="transmembrane region" description="Helical" evidence="1">
    <location>
        <begin position="51"/>
        <end position="70"/>
    </location>
</feature>
<dbReference type="Proteomes" id="UP001156703">
    <property type="component" value="Unassembled WGS sequence"/>
</dbReference>
<feature type="transmembrane region" description="Helical" evidence="1">
    <location>
        <begin position="91"/>
        <end position="114"/>
    </location>
</feature>
<feature type="transmembrane region" description="Helical" evidence="1">
    <location>
        <begin position="17"/>
        <end position="39"/>
    </location>
</feature>
<evidence type="ECO:0000256" key="1">
    <source>
        <dbReference type="SAM" id="Phobius"/>
    </source>
</evidence>
<keyword evidence="3" id="KW-0645">Protease</keyword>
<feature type="domain" description="CAAX prenyl protease 2/Lysostaphin resistance protein A-like" evidence="2">
    <location>
        <begin position="125"/>
        <end position="218"/>
    </location>
</feature>
<evidence type="ECO:0000313" key="4">
    <source>
        <dbReference type="Proteomes" id="UP001156703"/>
    </source>
</evidence>
<sequence>MDEGQGPAAARPLWRKIVIAMVISIAAMVVAGLVSTWLLGLLPMDGTLLSTFTKASVTVLVALLAYKLVVARVGERPRDDLAFIAAGLRDLVLGTLGGAALFSAVVAVAALLGVYRLNGIDDPRELLFAILVFGLVPAVTEEIVARGILFRFLEEFAGSWAALIITSALFGLAHYGNPGATLFSSATIALEAGVLLGGAYMLTRNLWLAVGLHGGWNATQGGLYGLPVSGLPSRGFFSSTLSGDPLLSGGSFGLEASLIAVVLVTGAGAWLVVLARRRGHVVGPWWVTRRVRSEEAAAPLPA</sequence>
<dbReference type="InterPro" id="IPR003675">
    <property type="entry name" value="Rce1/LyrA-like_dom"/>
</dbReference>
<dbReference type="RefSeq" id="WP_084184598.1">
    <property type="nucleotide sequence ID" value="NZ_BSOO01000003.1"/>
</dbReference>
<keyword evidence="1" id="KW-0812">Transmembrane</keyword>
<feature type="transmembrane region" description="Helical" evidence="1">
    <location>
        <begin position="156"/>
        <end position="176"/>
    </location>
</feature>
<evidence type="ECO:0000259" key="2">
    <source>
        <dbReference type="Pfam" id="PF02517"/>
    </source>
</evidence>
<feature type="transmembrane region" description="Helical" evidence="1">
    <location>
        <begin position="126"/>
        <end position="144"/>
    </location>
</feature>
<feature type="transmembrane region" description="Helical" evidence="1">
    <location>
        <begin position="214"/>
        <end position="232"/>
    </location>
</feature>